<reference evidence="9 10" key="1">
    <citation type="submission" date="2010-02" db="EMBL/GenBank/DDBJ databases">
        <authorList>
            <person name="Weinstock G."/>
            <person name="Sodergren E."/>
            <person name="Clifton S."/>
            <person name="Fulton L."/>
            <person name="Fulton B."/>
            <person name="Courtney L."/>
            <person name="Fronick C."/>
            <person name="Harrison M."/>
            <person name="Strong C."/>
            <person name="Farmer C."/>
            <person name="Delahaunty K."/>
            <person name="Markovic C."/>
            <person name="Hall O."/>
            <person name="Minx P."/>
            <person name="Tomlinson C."/>
            <person name="Mitreva M."/>
            <person name="Nelson J."/>
            <person name="Hou S."/>
            <person name="Wollam A."/>
            <person name="Pepin K.H."/>
            <person name="Johnson M."/>
            <person name="Bhonagiri V."/>
            <person name="Zhang X."/>
            <person name="Suruliraj S."/>
            <person name="Warren W."/>
            <person name="Chinwalla A."/>
            <person name="Mardis E.R."/>
            <person name="Wilson R.K."/>
        </authorList>
    </citation>
    <scope>NUCLEOTIDE SEQUENCE [LARGE SCALE GENOMIC DNA]</scope>
    <source>
        <strain evidence="9 10">DSM 2876</strain>
    </source>
</reference>
<organism evidence="9 10">
    <name type="scientific">Eshraghiella crossota DSM 2876</name>
    <dbReference type="NCBI Taxonomy" id="511680"/>
    <lineage>
        <taxon>Bacteria</taxon>
        <taxon>Bacillati</taxon>
        <taxon>Bacillota</taxon>
        <taxon>Clostridia</taxon>
        <taxon>Lachnospirales</taxon>
        <taxon>Lachnospiraceae</taxon>
        <taxon>Eshraghiella</taxon>
    </lineage>
</organism>
<dbReference type="STRING" id="45851.BHV86_01470"/>
<comment type="similarity">
    <text evidence="2">Belongs to the peptidase S54 family.</text>
</comment>
<proteinExistence type="inferred from homology"/>
<accession>D4S316</accession>
<dbReference type="GO" id="GO:0016020">
    <property type="term" value="C:membrane"/>
    <property type="evidence" value="ECO:0007669"/>
    <property type="project" value="UniProtKB-SubCell"/>
</dbReference>
<evidence type="ECO:0000256" key="5">
    <source>
        <dbReference type="ARBA" id="ARBA00022989"/>
    </source>
</evidence>
<sequence length="337" mass="37669">MEISKLKKKLTEAGFIRYDTEIGNVDVYMRKGHCLGIVDVDASYFNCMQAADYISGIKAMFGTEYVTLLVFTSELSRMREELGDMYGYWIYDRIGKRLVIYEDQPQDLPDVEKMFEDDTFDADTRPYHTSDAGVKARVMKARLSRYSVVNFALIAANIIVYIIVASGGNTYNGFYLATKGGLVAKYVIDYKEYYRLFTSMFLHAGVQHLASNMIMLLFVGDTIERIVGHVRYAIIYLAGGLFASVGTLLYYRTYDMYACCIGASGAIFAVMGALIYILICNRGRTEGFSIVRIILFVAYAIYSGLTTQGTCNAAHIAGLLGGLLITAICYRKKGNTQ</sequence>
<comment type="caution">
    <text evidence="9">The sequence shown here is derived from an EMBL/GenBank/DDBJ whole genome shotgun (WGS) entry which is preliminary data.</text>
</comment>
<dbReference type="InterPro" id="IPR022764">
    <property type="entry name" value="Peptidase_S54_rhomboid_dom"/>
</dbReference>
<dbReference type="Proteomes" id="UP000006238">
    <property type="component" value="Unassembled WGS sequence"/>
</dbReference>
<feature type="transmembrane region" description="Helical" evidence="7">
    <location>
        <begin position="232"/>
        <end position="250"/>
    </location>
</feature>
<feature type="transmembrane region" description="Helical" evidence="7">
    <location>
        <begin position="146"/>
        <end position="164"/>
    </location>
</feature>
<dbReference type="PANTHER" id="PTHR43731">
    <property type="entry name" value="RHOMBOID PROTEASE"/>
    <property type="match status" value="1"/>
</dbReference>
<gene>
    <name evidence="9" type="ORF">BUTYVIB_02468</name>
</gene>
<protein>
    <submittedName>
        <fullName evidence="9">Peptidase, S54 family</fullName>
        <ecNumber evidence="9">3.4.21.-</ecNumber>
    </submittedName>
</protein>
<evidence type="ECO:0000256" key="2">
    <source>
        <dbReference type="ARBA" id="ARBA00009045"/>
    </source>
</evidence>
<evidence type="ECO:0000256" key="6">
    <source>
        <dbReference type="ARBA" id="ARBA00023136"/>
    </source>
</evidence>
<feature type="transmembrane region" description="Helical" evidence="7">
    <location>
        <begin position="256"/>
        <end position="278"/>
    </location>
</feature>
<dbReference type="Pfam" id="PF01694">
    <property type="entry name" value="Rhomboid"/>
    <property type="match status" value="1"/>
</dbReference>
<dbReference type="eggNOG" id="COG0705">
    <property type="taxonomic scope" value="Bacteria"/>
</dbReference>
<evidence type="ECO:0000256" key="1">
    <source>
        <dbReference type="ARBA" id="ARBA00004141"/>
    </source>
</evidence>
<dbReference type="GeneID" id="98917114"/>
<evidence type="ECO:0000313" key="9">
    <source>
        <dbReference type="EMBL" id="EFF67385.1"/>
    </source>
</evidence>
<dbReference type="AlphaFoldDB" id="D4S316"/>
<evidence type="ECO:0000259" key="8">
    <source>
        <dbReference type="Pfam" id="PF01694"/>
    </source>
</evidence>
<evidence type="ECO:0000256" key="4">
    <source>
        <dbReference type="ARBA" id="ARBA00022801"/>
    </source>
</evidence>
<name>D4S316_9FIRM</name>
<evidence type="ECO:0000256" key="3">
    <source>
        <dbReference type="ARBA" id="ARBA00022692"/>
    </source>
</evidence>
<feature type="transmembrane region" description="Helical" evidence="7">
    <location>
        <begin position="313"/>
        <end position="330"/>
    </location>
</feature>
<dbReference type="RefSeq" id="WP_005604667.1">
    <property type="nucleotide sequence ID" value="NZ_GG663525.1"/>
</dbReference>
<dbReference type="InterPro" id="IPR035952">
    <property type="entry name" value="Rhomboid-like_sf"/>
</dbReference>
<keyword evidence="10" id="KW-1185">Reference proteome</keyword>
<feature type="transmembrane region" description="Helical" evidence="7">
    <location>
        <begin position="200"/>
        <end position="220"/>
    </location>
</feature>
<feature type="transmembrane region" description="Helical" evidence="7">
    <location>
        <begin position="290"/>
        <end position="307"/>
    </location>
</feature>
<dbReference type="InterPro" id="IPR050925">
    <property type="entry name" value="Rhomboid_protease_S54"/>
</dbReference>
<keyword evidence="4 9" id="KW-0378">Hydrolase</keyword>
<keyword evidence="6 7" id="KW-0472">Membrane</keyword>
<evidence type="ECO:0000256" key="7">
    <source>
        <dbReference type="SAM" id="Phobius"/>
    </source>
</evidence>
<dbReference type="GO" id="GO:0004252">
    <property type="term" value="F:serine-type endopeptidase activity"/>
    <property type="evidence" value="ECO:0007669"/>
    <property type="project" value="InterPro"/>
</dbReference>
<dbReference type="Gene3D" id="1.20.1540.10">
    <property type="entry name" value="Rhomboid-like"/>
    <property type="match status" value="1"/>
</dbReference>
<dbReference type="EC" id="3.4.21.-" evidence="9"/>
<feature type="domain" description="Peptidase S54 rhomboid" evidence="8">
    <location>
        <begin position="191"/>
        <end position="331"/>
    </location>
</feature>
<dbReference type="PANTHER" id="PTHR43731:SF14">
    <property type="entry name" value="PRESENILIN-ASSOCIATED RHOMBOID-LIKE PROTEIN, MITOCHONDRIAL"/>
    <property type="match status" value="1"/>
</dbReference>
<keyword evidence="5 7" id="KW-1133">Transmembrane helix</keyword>
<comment type="subcellular location">
    <subcellularLocation>
        <location evidence="1">Membrane</location>
        <topology evidence="1">Multi-pass membrane protein</topology>
    </subcellularLocation>
</comment>
<dbReference type="SUPFAM" id="SSF144091">
    <property type="entry name" value="Rhomboid-like"/>
    <property type="match status" value="1"/>
</dbReference>
<dbReference type="HOGENOM" id="CLU_796661_0_0_9"/>
<dbReference type="EMBL" id="ABWN01000042">
    <property type="protein sequence ID" value="EFF67385.1"/>
    <property type="molecule type" value="Genomic_DNA"/>
</dbReference>
<evidence type="ECO:0000313" key="10">
    <source>
        <dbReference type="Proteomes" id="UP000006238"/>
    </source>
</evidence>
<keyword evidence="3 7" id="KW-0812">Transmembrane</keyword>